<organism evidence="1 2">
    <name type="scientific">Araneus ventricosus</name>
    <name type="common">Orbweaver spider</name>
    <name type="synonym">Epeira ventricosa</name>
    <dbReference type="NCBI Taxonomy" id="182803"/>
    <lineage>
        <taxon>Eukaryota</taxon>
        <taxon>Metazoa</taxon>
        <taxon>Ecdysozoa</taxon>
        <taxon>Arthropoda</taxon>
        <taxon>Chelicerata</taxon>
        <taxon>Arachnida</taxon>
        <taxon>Araneae</taxon>
        <taxon>Araneomorphae</taxon>
        <taxon>Entelegynae</taxon>
        <taxon>Araneoidea</taxon>
        <taxon>Araneidae</taxon>
        <taxon>Araneus</taxon>
    </lineage>
</organism>
<dbReference type="EMBL" id="BGPR01000001">
    <property type="protein sequence ID" value="GBL72146.1"/>
    <property type="molecule type" value="Genomic_DNA"/>
</dbReference>
<accession>A0A4Y1ZYK7</accession>
<dbReference type="Proteomes" id="UP000499080">
    <property type="component" value="Unassembled WGS sequence"/>
</dbReference>
<sequence>MNTTWCCYVNSITGHVSSKIVWDKRRRIFDCYSDSPNISFLNQNGQIISDSKEIANIIGQTLSEISRETSYPNDFIIFKMCEEQKSVDFLPSYAEDYNSAFSYHELKNALRKSSPTSPGPDQIHNDMLKYLGESSLLTIPLLFKKGSSRFPG</sequence>
<proteinExistence type="predicted"/>
<evidence type="ECO:0000313" key="2">
    <source>
        <dbReference type="Proteomes" id="UP000499080"/>
    </source>
</evidence>
<reference evidence="1 2" key="1">
    <citation type="journal article" date="2019" name="Sci. Rep.">
        <title>Orb-weaving spider Araneus ventricosus genome elucidates the spidroin gene catalogue.</title>
        <authorList>
            <person name="Kono N."/>
            <person name="Nakamura H."/>
            <person name="Ohtoshi R."/>
            <person name="Moran D.A.P."/>
            <person name="Shinohara A."/>
            <person name="Yoshida Y."/>
            <person name="Fujiwara M."/>
            <person name="Mori M."/>
            <person name="Tomita M."/>
            <person name="Arakawa K."/>
        </authorList>
    </citation>
    <scope>NUCLEOTIDE SEQUENCE [LARGE SCALE GENOMIC DNA]</scope>
</reference>
<dbReference type="OrthoDB" id="2804491at2759"/>
<keyword evidence="2" id="KW-1185">Reference proteome</keyword>
<dbReference type="AlphaFoldDB" id="A0A4Y1ZYK7"/>
<gene>
    <name evidence="1" type="ORF">AVEN_115144_1</name>
</gene>
<evidence type="ECO:0000313" key="1">
    <source>
        <dbReference type="EMBL" id="GBL72146.1"/>
    </source>
</evidence>
<comment type="caution">
    <text evidence="1">The sequence shown here is derived from an EMBL/GenBank/DDBJ whole genome shotgun (WGS) entry which is preliminary data.</text>
</comment>
<protein>
    <submittedName>
        <fullName evidence="1">Uncharacterized protein</fullName>
    </submittedName>
</protein>
<name>A0A4Y1ZYK7_ARAVE</name>